<keyword evidence="5" id="KW-0698">rRNA processing</keyword>
<dbReference type="PANTHER" id="PTHR22807">
    <property type="entry name" value="NOP2 YEAST -RELATED NOL1/NOP2/FMU SUN DOMAIN-CONTAINING"/>
    <property type="match status" value="1"/>
</dbReference>
<dbReference type="NCBIfam" id="TIGR00563">
    <property type="entry name" value="rsmB"/>
    <property type="match status" value="1"/>
</dbReference>
<feature type="binding site" evidence="13">
    <location>
        <position position="277"/>
    </location>
    <ligand>
        <name>S-adenosyl-L-methionine</name>
        <dbReference type="ChEBI" id="CHEBI:59789"/>
    </ligand>
</feature>
<evidence type="ECO:0000256" key="2">
    <source>
        <dbReference type="ARBA" id="ARBA00004496"/>
    </source>
</evidence>
<evidence type="ECO:0000256" key="1">
    <source>
        <dbReference type="ARBA" id="ARBA00002724"/>
    </source>
</evidence>
<evidence type="ECO:0000256" key="3">
    <source>
        <dbReference type="ARBA" id="ARBA00012140"/>
    </source>
</evidence>
<evidence type="ECO:0000256" key="9">
    <source>
        <dbReference type="ARBA" id="ARBA00022884"/>
    </source>
</evidence>
<dbReference type="Gene3D" id="1.10.940.10">
    <property type="entry name" value="NusB-like"/>
    <property type="match status" value="1"/>
</dbReference>
<comment type="subcellular location">
    <subcellularLocation>
        <location evidence="2">Cytoplasm</location>
    </subcellularLocation>
</comment>
<keyword evidence="6 13" id="KW-0489">Methyltransferase</keyword>
<dbReference type="GO" id="GO:0008168">
    <property type="term" value="F:methyltransferase activity"/>
    <property type="evidence" value="ECO:0007669"/>
    <property type="project" value="UniProtKB-KW"/>
</dbReference>
<feature type="domain" description="SAM-dependent MTase RsmB/NOP-type" evidence="14">
    <location>
        <begin position="163"/>
        <end position="426"/>
    </location>
</feature>
<dbReference type="Proteomes" id="UP001198374">
    <property type="component" value="Unassembled WGS sequence"/>
</dbReference>
<dbReference type="CDD" id="cd02440">
    <property type="entry name" value="AdoMet_MTases"/>
    <property type="match status" value="1"/>
</dbReference>
<gene>
    <name evidence="15" type="primary">rsmB</name>
    <name evidence="15" type="ORF">LDJ82_01580</name>
</gene>
<keyword evidence="8 13" id="KW-0949">S-adenosyl-L-methionine</keyword>
<evidence type="ECO:0000256" key="12">
    <source>
        <dbReference type="ARBA" id="ARBA00047283"/>
    </source>
</evidence>
<dbReference type="Pfam" id="PF01029">
    <property type="entry name" value="NusB"/>
    <property type="match status" value="1"/>
</dbReference>
<dbReference type="InterPro" id="IPR004573">
    <property type="entry name" value="rRNA_ssu_MeTfrase_B"/>
</dbReference>
<dbReference type="SUPFAM" id="SSF48013">
    <property type="entry name" value="NusB-like"/>
    <property type="match status" value="1"/>
</dbReference>
<keyword evidence="9 13" id="KW-0694">RNA-binding</keyword>
<dbReference type="GO" id="GO:0032259">
    <property type="term" value="P:methylation"/>
    <property type="evidence" value="ECO:0007669"/>
    <property type="project" value="UniProtKB-KW"/>
</dbReference>
<dbReference type="Gene3D" id="3.40.50.150">
    <property type="entry name" value="Vaccinia Virus protein VP39"/>
    <property type="match status" value="1"/>
</dbReference>
<dbReference type="RefSeq" id="WP_209773966.1">
    <property type="nucleotide sequence ID" value="NZ_JAGGLO010000005.1"/>
</dbReference>
<evidence type="ECO:0000259" key="14">
    <source>
        <dbReference type="PROSITE" id="PS51686"/>
    </source>
</evidence>
<accession>A0ABS7YZ37</accession>
<proteinExistence type="inferred from homology"/>
<dbReference type="InterPro" id="IPR049560">
    <property type="entry name" value="MeTrfase_RsmB-F_NOP2_cat"/>
</dbReference>
<evidence type="ECO:0000256" key="10">
    <source>
        <dbReference type="ARBA" id="ARBA00030399"/>
    </source>
</evidence>
<feature type="binding site" evidence="13">
    <location>
        <position position="304"/>
    </location>
    <ligand>
        <name>S-adenosyl-L-methionine</name>
        <dbReference type="ChEBI" id="CHEBI:59789"/>
    </ligand>
</feature>
<sequence length="428" mass="49054">MTDLDIIFNILKAVIYEDQKSSDIINAYAGRANNLPLITKTVYGVLENKIYIDYMIRKLSDIRLKKIHKNVLLILEIGIYNIHFLETKDYATVDKLVDLTKAKNKRSTGFVNAILRNFIRDEKEVAIIYEKDDIKSLSIRYSFPEEITRYVYDFYGMDYTKAFLRDADRIKDLTIRVNNLKTNKEDLKNLFINSGFEIQEGNISKNSLIVKNPAGLAASKLFKDGLFTIQQEASMKAVEVLGPKENTQILDLCAAPGTKTTYLGEYTNNTGKIVANDISKAKNKLILENIERLGLKNIRLTNYDASSFVSDFENKFDYCLVDAPCSGLGVVGRKPEIRYNRTKETIVRLGSLQREILENAIKYVKKDGYLVYSTCTIGPLENRDNFKFLLGKENLELVQIDGMDFIEYKSFEDKTDGFFISKFRKIND</sequence>
<comment type="catalytic activity">
    <reaction evidence="12">
        <text>cytidine(967) in 16S rRNA + S-adenosyl-L-methionine = 5-methylcytidine(967) in 16S rRNA + S-adenosyl-L-homocysteine + H(+)</text>
        <dbReference type="Rhea" id="RHEA:42748"/>
        <dbReference type="Rhea" id="RHEA-COMP:10219"/>
        <dbReference type="Rhea" id="RHEA-COMP:10220"/>
        <dbReference type="ChEBI" id="CHEBI:15378"/>
        <dbReference type="ChEBI" id="CHEBI:57856"/>
        <dbReference type="ChEBI" id="CHEBI:59789"/>
        <dbReference type="ChEBI" id="CHEBI:74483"/>
        <dbReference type="ChEBI" id="CHEBI:82748"/>
        <dbReference type="EC" id="2.1.1.176"/>
    </reaction>
</comment>
<dbReference type="SUPFAM" id="SSF53335">
    <property type="entry name" value="S-adenosyl-L-methionine-dependent methyltransferases"/>
    <property type="match status" value="1"/>
</dbReference>
<dbReference type="PANTHER" id="PTHR22807:SF30">
    <property type="entry name" value="28S RRNA (CYTOSINE(4447)-C(5))-METHYLTRANSFERASE-RELATED"/>
    <property type="match status" value="1"/>
</dbReference>
<evidence type="ECO:0000313" key="16">
    <source>
        <dbReference type="Proteomes" id="UP001198374"/>
    </source>
</evidence>
<organism evidence="15 16">
    <name type="scientific">Anaerococcus degeneri</name>
    <dbReference type="NCBI Taxonomy" id="361500"/>
    <lineage>
        <taxon>Bacteria</taxon>
        <taxon>Bacillati</taxon>
        <taxon>Bacillota</taxon>
        <taxon>Tissierellia</taxon>
        <taxon>Tissierellales</taxon>
        <taxon>Peptoniphilaceae</taxon>
        <taxon>Anaerococcus</taxon>
    </lineage>
</organism>
<comment type="function">
    <text evidence="1">Specifically methylates the cytosine at position 967 (m5C967) of 16S rRNA.</text>
</comment>
<dbReference type="PRINTS" id="PR02008">
    <property type="entry name" value="RCMTFAMILY"/>
</dbReference>
<evidence type="ECO:0000256" key="11">
    <source>
        <dbReference type="ARBA" id="ARBA00031088"/>
    </source>
</evidence>
<dbReference type="InterPro" id="IPR023267">
    <property type="entry name" value="RCMT"/>
</dbReference>
<dbReference type="Pfam" id="PF01189">
    <property type="entry name" value="Methyltr_RsmB-F"/>
    <property type="match status" value="1"/>
</dbReference>
<keyword evidence="7 13" id="KW-0808">Transferase</keyword>
<dbReference type="PROSITE" id="PS51686">
    <property type="entry name" value="SAM_MT_RSMB_NOP"/>
    <property type="match status" value="1"/>
</dbReference>
<evidence type="ECO:0000256" key="13">
    <source>
        <dbReference type="PROSITE-ProRule" id="PRU01023"/>
    </source>
</evidence>
<dbReference type="EC" id="2.1.1.176" evidence="3"/>
<comment type="caution">
    <text evidence="13">Lacks conserved residue(s) required for the propagation of feature annotation.</text>
</comment>
<dbReference type="NCBIfam" id="NF011494">
    <property type="entry name" value="PRK14902.1"/>
    <property type="match status" value="1"/>
</dbReference>
<evidence type="ECO:0000256" key="6">
    <source>
        <dbReference type="ARBA" id="ARBA00022603"/>
    </source>
</evidence>
<protein>
    <recommendedName>
        <fullName evidence="3">16S rRNA (cytosine(967)-C(5))-methyltransferase</fullName>
        <ecNumber evidence="3">2.1.1.176</ecNumber>
    </recommendedName>
    <alternativeName>
        <fullName evidence="10">16S rRNA m5C967 methyltransferase</fullName>
    </alternativeName>
    <alternativeName>
        <fullName evidence="11">rRNA (cytosine-C(5)-)-methyltransferase RsmB</fullName>
    </alternativeName>
</protein>
<comment type="caution">
    <text evidence="15">The sequence shown here is derived from an EMBL/GenBank/DDBJ whole genome shotgun (WGS) entry which is preliminary data.</text>
</comment>
<keyword evidence="16" id="KW-1185">Reference proteome</keyword>
<keyword evidence="4" id="KW-0963">Cytoplasm</keyword>
<evidence type="ECO:0000256" key="8">
    <source>
        <dbReference type="ARBA" id="ARBA00022691"/>
    </source>
</evidence>
<evidence type="ECO:0000256" key="5">
    <source>
        <dbReference type="ARBA" id="ARBA00022552"/>
    </source>
</evidence>
<dbReference type="InterPro" id="IPR001678">
    <property type="entry name" value="MeTrfase_RsmB-F_NOP2_dom"/>
</dbReference>
<reference evidence="16" key="1">
    <citation type="submission" date="2023-07" db="EMBL/GenBank/DDBJ databases">
        <title>FDA dAtabase for Regulatory Grade micrObial Sequences (FDA-ARGOS): Supporting development and validation of Infectious Disease Dx tests.</title>
        <authorList>
            <person name="Sproer C."/>
            <person name="Gronow S."/>
            <person name="Severitt S."/>
            <person name="Schroder I."/>
            <person name="Tallon L."/>
            <person name="Sadzewicz L."/>
            <person name="Zhao X."/>
            <person name="Boylan J."/>
            <person name="Ott S."/>
            <person name="Bowen H."/>
            <person name="Vavikolanu K."/>
            <person name="Hazen T."/>
            <person name="Aluvathingal J."/>
            <person name="Nadendla S."/>
            <person name="Lowell S."/>
            <person name="Myers T."/>
            <person name="Yan Y."/>
        </authorList>
    </citation>
    <scope>NUCLEOTIDE SEQUENCE [LARGE SCALE GENOMIC DNA]</scope>
    <source>
        <strain evidence="16">FDAARGOS_1538</strain>
    </source>
</reference>
<name>A0ABS7YZ37_9FIRM</name>
<dbReference type="EMBL" id="JAIWIY010000001">
    <property type="protein sequence ID" value="MCA2095622.1"/>
    <property type="molecule type" value="Genomic_DNA"/>
</dbReference>
<evidence type="ECO:0000313" key="15">
    <source>
        <dbReference type="EMBL" id="MCA2095622.1"/>
    </source>
</evidence>
<dbReference type="InterPro" id="IPR035926">
    <property type="entry name" value="NusB-like_sf"/>
</dbReference>
<feature type="binding site" evidence="13">
    <location>
        <position position="322"/>
    </location>
    <ligand>
        <name>S-adenosyl-L-methionine</name>
        <dbReference type="ChEBI" id="CHEBI:59789"/>
    </ligand>
</feature>
<evidence type="ECO:0000256" key="4">
    <source>
        <dbReference type="ARBA" id="ARBA00022490"/>
    </source>
</evidence>
<comment type="similarity">
    <text evidence="13">Belongs to the class I-like SAM-binding methyltransferase superfamily. RsmB/NOP family.</text>
</comment>
<dbReference type="Gene3D" id="3.30.70.1170">
    <property type="entry name" value="Sun protein, domain 3"/>
    <property type="match status" value="1"/>
</dbReference>
<feature type="active site" description="Nucleophile" evidence="13">
    <location>
        <position position="375"/>
    </location>
</feature>
<dbReference type="InterPro" id="IPR006027">
    <property type="entry name" value="NusB_RsmB_TIM44"/>
</dbReference>
<evidence type="ECO:0000256" key="7">
    <source>
        <dbReference type="ARBA" id="ARBA00022679"/>
    </source>
</evidence>
<dbReference type="InterPro" id="IPR029063">
    <property type="entry name" value="SAM-dependent_MTases_sf"/>
</dbReference>